<dbReference type="GO" id="GO:0016793">
    <property type="term" value="F:triphosphoric monoester hydrolase activity"/>
    <property type="evidence" value="ECO:0007669"/>
    <property type="project" value="InterPro"/>
</dbReference>
<dbReference type="Gene3D" id="1.10.3210.10">
    <property type="entry name" value="Hypothetical protein af1432"/>
    <property type="match status" value="1"/>
</dbReference>
<dbReference type="InterPro" id="IPR003607">
    <property type="entry name" value="HD/PDEase_dom"/>
</dbReference>
<dbReference type="PROSITE" id="PS51831">
    <property type="entry name" value="HD"/>
    <property type="match status" value="1"/>
</dbReference>
<dbReference type="PANTHER" id="PTHR35795:SF1">
    <property type="entry name" value="BIS(5'-NUCLEOSYL)-TETRAPHOSPHATASE, SYMMETRICAL"/>
    <property type="match status" value="1"/>
</dbReference>
<dbReference type="NCBIfam" id="TIGR01353">
    <property type="entry name" value="dGTP_triPase"/>
    <property type="match status" value="1"/>
</dbReference>
<dbReference type="InterPro" id="IPR051094">
    <property type="entry name" value="Diverse_Catalytic_Enzymes"/>
</dbReference>
<dbReference type="PANTHER" id="PTHR35795">
    <property type="entry name" value="SLR1885 PROTEIN"/>
    <property type="match status" value="1"/>
</dbReference>
<accession>A0A644U8W7</accession>
<dbReference type="EMBL" id="VSSQ01000088">
    <property type="protein sequence ID" value="MPL75394.1"/>
    <property type="molecule type" value="Genomic_DNA"/>
</dbReference>
<dbReference type="SMART" id="SM00471">
    <property type="entry name" value="HDc"/>
    <property type="match status" value="1"/>
</dbReference>
<sequence>MKLSEKKYIEIYKQNKKFTKNNEPTNEDRYDSKLERDYKEYIKRSAVAVDRDRILFSSAFRRLEHKAQVYSNEKGDHCRTRLTHSLEVVQISRSLAKNLGLNEELTEAIALGHDIGHTPFGHEGEYVLDSIMRGENDLGNNIRPDFKKGFDFKGFKHNFFSLEILDSIENRYSKSQGLNFTWQVLEGILKHTSIQKENKEKNVIKKWDLYRFLKNSDNLVLKEAIKRNFDDSVTLEGQIVAISDEIAQRQHDLDDGLRDSSLKLDIEGIIEQMKIDDIIKDAKNYQAKNLLKDFYNKLKQISENTDEHLRKKELTSGLVNYFIEDVTLTSLKNLNKLYEYTDTLKSTDKQIITKKLICFSEKCGEKVDANIKNFINSQIINSFNVSRFDGKSEFIIKQLFKAYYSNPRQMPINMLEKLIIYIEKNCKNFELEKENKMAYESLYDINLQTSSVEEFKIFLDVLKLENLSIIMTNKNIPKEIRKDYLSNILHQLIKYKYHENVNNSYIDSSFKDKNFKKLTKSMQNSYRIEGVVLEDLKKNVKMIKMENIKPILNEKKENISEWLFNKFDTVLKNKDIDNMNNEELFYRCLLENHYAFLKIISEYIAKMSDNFAKKEFEKIYMS</sequence>
<dbReference type="AlphaFoldDB" id="A0A644U8W7"/>
<dbReference type="CDD" id="cd00077">
    <property type="entry name" value="HDc"/>
    <property type="match status" value="1"/>
</dbReference>
<evidence type="ECO:0000259" key="2">
    <source>
        <dbReference type="PROSITE" id="PS51831"/>
    </source>
</evidence>
<keyword evidence="1 3" id="KW-0378">Hydrolase</keyword>
<reference evidence="3" key="1">
    <citation type="submission" date="2019-08" db="EMBL/GenBank/DDBJ databases">
        <authorList>
            <person name="Kucharzyk K."/>
            <person name="Murdoch R.W."/>
            <person name="Higgins S."/>
            <person name="Loffler F."/>
        </authorList>
    </citation>
    <scope>NUCLEOTIDE SEQUENCE</scope>
</reference>
<protein>
    <submittedName>
        <fullName evidence="3">Deoxyguanosinetriphosphate triphosphohydrolase-like protein</fullName>
    </submittedName>
</protein>
<organism evidence="3">
    <name type="scientific">bioreactor metagenome</name>
    <dbReference type="NCBI Taxonomy" id="1076179"/>
    <lineage>
        <taxon>unclassified sequences</taxon>
        <taxon>metagenomes</taxon>
        <taxon>ecological metagenomes</taxon>
    </lineage>
</organism>
<dbReference type="InterPro" id="IPR006261">
    <property type="entry name" value="dGTPase"/>
</dbReference>
<name>A0A644U8W7_9ZZZZ</name>
<feature type="domain" description="HD" evidence="2">
    <location>
        <begin position="81"/>
        <end position="210"/>
    </location>
</feature>
<dbReference type="Pfam" id="PF01966">
    <property type="entry name" value="HD"/>
    <property type="match status" value="1"/>
</dbReference>
<evidence type="ECO:0000256" key="1">
    <source>
        <dbReference type="ARBA" id="ARBA00022801"/>
    </source>
</evidence>
<evidence type="ECO:0000313" key="3">
    <source>
        <dbReference type="EMBL" id="MPL75394.1"/>
    </source>
</evidence>
<comment type="caution">
    <text evidence="3">The sequence shown here is derived from an EMBL/GenBank/DDBJ whole genome shotgun (WGS) entry which is preliminary data.</text>
</comment>
<gene>
    <name evidence="3" type="ORF">SDC9_21218</name>
</gene>
<dbReference type="InterPro" id="IPR006674">
    <property type="entry name" value="HD_domain"/>
</dbReference>
<dbReference type="SUPFAM" id="SSF109604">
    <property type="entry name" value="HD-domain/PDEase-like"/>
    <property type="match status" value="1"/>
</dbReference>
<proteinExistence type="predicted"/>